<name>A0A6G4U2R9_9ACTN</name>
<dbReference type="Proteomes" id="UP000481583">
    <property type="component" value="Unassembled WGS sequence"/>
</dbReference>
<organism evidence="1 2">
    <name type="scientific">Streptomyces coryli</name>
    <dbReference type="NCBI Taxonomy" id="1128680"/>
    <lineage>
        <taxon>Bacteria</taxon>
        <taxon>Bacillati</taxon>
        <taxon>Actinomycetota</taxon>
        <taxon>Actinomycetes</taxon>
        <taxon>Kitasatosporales</taxon>
        <taxon>Streptomycetaceae</taxon>
        <taxon>Streptomyces</taxon>
    </lineage>
</organism>
<protein>
    <recommendedName>
        <fullName evidence="3">DUF4352 domain-containing protein</fullName>
    </recommendedName>
</protein>
<evidence type="ECO:0000313" key="1">
    <source>
        <dbReference type="EMBL" id="NGN66006.1"/>
    </source>
</evidence>
<proteinExistence type="predicted"/>
<comment type="caution">
    <text evidence="1">The sequence shown here is derived from an EMBL/GenBank/DDBJ whole genome shotgun (WGS) entry which is preliminary data.</text>
</comment>
<evidence type="ECO:0000313" key="2">
    <source>
        <dbReference type="Proteomes" id="UP000481583"/>
    </source>
</evidence>
<dbReference type="AlphaFoldDB" id="A0A6G4U2R9"/>
<dbReference type="EMBL" id="JAAKZV010000080">
    <property type="protein sequence ID" value="NGN66006.1"/>
    <property type="molecule type" value="Genomic_DNA"/>
</dbReference>
<gene>
    <name evidence="1" type="ORF">G5C51_19175</name>
</gene>
<sequence length="134" mass="14737">MPSDAKPIATTEAEAGIIGYIYSVVRDGKFVTVTAAVENTTNAPYMPSAWNDRMDRTKPYTLLGSYLIDKQNALRYPVLRDTDNNCVCTVPFGPMDPKEKRSIFLTFKAPESDRVDVQIGKMAAKPVTITKAGS</sequence>
<reference evidence="1 2" key="1">
    <citation type="submission" date="2020-02" db="EMBL/GenBank/DDBJ databases">
        <title>Whole-genome analyses of novel actinobacteria.</title>
        <authorList>
            <person name="Sahin N."/>
        </authorList>
    </citation>
    <scope>NUCLEOTIDE SEQUENCE [LARGE SCALE GENOMIC DNA]</scope>
    <source>
        <strain evidence="1 2">A7024</strain>
    </source>
</reference>
<dbReference type="RefSeq" id="WP_165238967.1">
    <property type="nucleotide sequence ID" value="NZ_JAAKZV010000080.1"/>
</dbReference>
<evidence type="ECO:0008006" key="3">
    <source>
        <dbReference type="Google" id="ProtNLM"/>
    </source>
</evidence>
<keyword evidence="2" id="KW-1185">Reference proteome</keyword>
<accession>A0A6G4U2R9</accession>